<comment type="subcellular location">
    <subcellularLocation>
        <location evidence="1">Endomembrane system</location>
        <topology evidence="1">Peripheral membrane protein</topology>
    </subcellularLocation>
</comment>
<evidence type="ECO:0000259" key="7">
    <source>
        <dbReference type="SMART" id="SM00563"/>
    </source>
</evidence>
<keyword evidence="5 6" id="KW-0012">Acyltransferase</keyword>
<dbReference type="GO" id="GO:0012505">
    <property type="term" value="C:endomembrane system"/>
    <property type="evidence" value="ECO:0007669"/>
    <property type="project" value="UniProtKB-SubCell"/>
</dbReference>
<dbReference type="CDD" id="cd07993">
    <property type="entry name" value="LPLAT_DHAPAT-like"/>
    <property type="match status" value="1"/>
</dbReference>
<dbReference type="Pfam" id="PF01553">
    <property type="entry name" value="Acyltransferase"/>
    <property type="match status" value="1"/>
</dbReference>
<proteinExistence type="inferred from homology"/>
<reference evidence="8 9" key="1">
    <citation type="submission" date="2024-05" db="EMBL/GenBank/DDBJ databases">
        <title>Genetic variation in Jamaican populations of the coffee berry borer (Hypothenemus hampei).</title>
        <authorList>
            <person name="Errbii M."/>
            <person name="Myrie A."/>
        </authorList>
    </citation>
    <scope>NUCLEOTIDE SEQUENCE [LARGE SCALE GENOMIC DNA]</scope>
    <source>
        <strain evidence="8">JA-Hopewell-2020-01-JO</strain>
        <tissue evidence="8">Whole body</tissue>
    </source>
</reference>
<accession>A0ABD1EGQ3</accession>
<sequence>MVGQLLNVNNRQKVLHMARKMDKYEDIIENRRNDLINWNWSTRTLRTQVAVKIYPRPAPESHKLAVLHAPKIRELVDEISSKRNIKKEIIAKEVVEILEEIGYKKSLKVIRYLSYALTKIFLNISSGIFVNYQGISKIKSQMGNRPVIFVPSHRSYADFIIFSYVFFYYDIEIPAIAAGMDFHSMMGMGEMLRNTGAFFMRRTYNDDSLYWSIFKEYVYQLVCKGDLPIEFFIEGTRSRSNKSVTPKYGLINMILKAYFLSEVPDILFVPVSINYDRLLEENLFAFELLGIPKPKETTSAFFKSLSIIKQNYGNIFFHFGDPISTRDILEDKINRTKYSKGPTHIHEINEEEKRVIPILAYEIVRKQQSSTVISYFNLIALILNNHITRDQNTTSLHELCSEVRILRNVLRLWGAPIFERDIEETVLETLMVHKGLVTTDENQTIGLITNKITTGKLNADKLKAHALSENTISYSVPFITLQIYANPVLHYLVDGALVVIILRSVGEMAIDDLFKHFCFLRAIFSYEFVLLESWYKMQFESSLNNLLGQNIIICKNGQYNIYENKYFEEVLISSIQPFILSHYVITEMLLKTAAQVDEKTIFTNAQKLLEEAINEKKMFIHPYCMSLDSFGNCLGSLGKMKVIEKKQINGKNVFNINQQSIAKVKRDLEIYIPSFHVIKSFDIFLHIKSKL</sequence>
<dbReference type="AlphaFoldDB" id="A0ABD1EGQ3"/>
<dbReference type="Pfam" id="PF19277">
    <property type="entry name" value="GPAT_C"/>
    <property type="match status" value="1"/>
</dbReference>
<protein>
    <recommendedName>
        <fullName evidence="7">Phospholipid/glycerol acyltransferase domain-containing protein</fullName>
    </recommendedName>
</protein>
<evidence type="ECO:0000256" key="4">
    <source>
        <dbReference type="ARBA" id="ARBA00023136"/>
    </source>
</evidence>
<evidence type="ECO:0000256" key="2">
    <source>
        <dbReference type="ARBA" id="ARBA00007937"/>
    </source>
</evidence>
<dbReference type="InterPro" id="IPR041728">
    <property type="entry name" value="GPAT/DHAPAT_LPLAT"/>
</dbReference>
<evidence type="ECO:0000256" key="6">
    <source>
        <dbReference type="PIRNR" id="PIRNR000437"/>
    </source>
</evidence>
<dbReference type="Proteomes" id="UP001566132">
    <property type="component" value="Unassembled WGS sequence"/>
</dbReference>
<dbReference type="PANTHER" id="PTHR12563">
    <property type="entry name" value="GLYCEROL-3-PHOSPHATE ACYLTRANSFERASE"/>
    <property type="match status" value="1"/>
</dbReference>
<dbReference type="InterPro" id="IPR002123">
    <property type="entry name" value="Plipid/glycerol_acylTrfase"/>
</dbReference>
<dbReference type="EMBL" id="JBDJPC010000007">
    <property type="protein sequence ID" value="KAL1493759.1"/>
    <property type="molecule type" value="Genomic_DNA"/>
</dbReference>
<keyword evidence="4" id="KW-0472">Membrane</keyword>
<gene>
    <name evidence="8" type="ORF">ABEB36_009452</name>
</gene>
<dbReference type="PIRSF" id="PIRSF000437">
    <property type="entry name" value="GPAT_DHAPAT"/>
    <property type="match status" value="1"/>
</dbReference>
<keyword evidence="9" id="KW-1185">Reference proteome</keyword>
<dbReference type="InterPro" id="IPR022284">
    <property type="entry name" value="GPAT/DHAPAT"/>
</dbReference>
<dbReference type="InterPro" id="IPR045520">
    <property type="entry name" value="GPAT/DHAPAT_C"/>
</dbReference>
<evidence type="ECO:0000313" key="8">
    <source>
        <dbReference type="EMBL" id="KAL1493759.1"/>
    </source>
</evidence>
<dbReference type="SMART" id="SM00563">
    <property type="entry name" value="PlsC"/>
    <property type="match status" value="1"/>
</dbReference>
<evidence type="ECO:0000313" key="9">
    <source>
        <dbReference type="Proteomes" id="UP001566132"/>
    </source>
</evidence>
<feature type="domain" description="Phospholipid/glycerol acyltransferase" evidence="7">
    <location>
        <begin position="147"/>
        <end position="276"/>
    </location>
</feature>
<dbReference type="PANTHER" id="PTHR12563:SF17">
    <property type="entry name" value="DIHYDROXYACETONE PHOSPHATE ACYLTRANSFERASE"/>
    <property type="match status" value="1"/>
</dbReference>
<organism evidence="8 9">
    <name type="scientific">Hypothenemus hampei</name>
    <name type="common">Coffee berry borer</name>
    <dbReference type="NCBI Taxonomy" id="57062"/>
    <lineage>
        <taxon>Eukaryota</taxon>
        <taxon>Metazoa</taxon>
        <taxon>Ecdysozoa</taxon>
        <taxon>Arthropoda</taxon>
        <taxon>Hexapoda</taxon>
        <taxon>Insecta</taxon>
        <taxon>Pterygota</taxon>
        <taxon>Neoptera</taxon>
        <taxon>Endopterygota</taxon>
        <taxon>Coleoptera</taxon>
        <taxon>Polyphaga</taxon>
        <taxon>Cucujiformia</taxon>
        <taxon>Curculionidae</taxon>
        <taxon>Scolytinae</taxon>
        <taxon>Hypothenemus</taxon>
    </lineage>
</organism>
<dbReference type="SUPFAM" id="SSF69593">
    <property type="entry name" value="Glycerol-3-phosphate (1)-acyltransferase"/>
    <property type="match status" value="1"/>
</dbReference>
<keyword evidence="3 6" id="KW-0808">Transferase</keyword>
<comment type="caution">
    <text evidence="8">The sequence shown here is derived from an EMBL/GenBank/DDBJ whole genome shotgun (WGS) entry which is preliminary data.</text>
</comment>
<comment type="similarity">
    <text evidence="2 6">Belongs to the GPAT/DAPAT family.</text>
</comment>
<dbReference type="GO" id="GO:0016746">
    <property type="term" value="F:acyltransferase activity"/>
    <property type="evidence" value="ECO:0007669"/>
    <property type="project" value="UniProtKB-KW"/>
</dbReference>
<evidence type="ECO:0000256" key="1">
    <source>
        <dbReference type="ARBA" id="ARBA00004184"/>
    </source>
</evidence>
<name>A0ABD1EGQ3_HYPHA</name>
<evidence type="ECO:0000256" key="3">
    <source>
        <dbReference type="ARBA" id="ARBA00022679"/>
    </source>
</evidence>
<evidence type="ECO:0000256" key="5">
    <source>
        <dbReference type="ARBA" id="ARBA00023315"/>
    </source>
</evidence>